<gene>
    <name evidence="2" type="ORF">KSZ_04760</name>
</gene>
<dbReference type="SUPFAM" id="SSF53335">
    <property type="entry name" value="S-adenosyl-L-methionine-dependent methyltransferases"/>
    <property type="match status" value="1"/>
</dbReference>
<evidence type="ECO:0000313" key="3">
    <source>
        <dbReference type="Proteomes" id="UP000635565"/>
    </source>
</evidence>
<dbReference type="InterPro" id="IPR029063">
    <property type="entry name" value="SAM-dependent_MTases_sf"/>
</dbReference>
<accession>A0ABQ3V9K6</accession>
<feature type="compositionally biased region" description="Polar residues" evidence="1">
    <location>
        <begin position="57"/>
        <end position="70"/>
    </location>
</feature>
<sequence length="92" mass="10146">MVSIRPIHAFPARMAPEIALKELQKLPQHSIILDPMMGSGTVLRVALNCGLRAIRSRSTGRASAGLQNSLLCRPVHSPRTNETHDQQKKRAI</sequence>
<proteinExistence type="predicted"/>
<keyword evidence="3" id="KW-1185">Reference proteome</keyword>
<dbReference type="Gene3D" id="3.40.50.150">
    <property type="entry name" value="Vaccinia Virus protein VP39"/>
    <property type="match status" value="1"/>
</dbReference>
<evidence type="ECO:0008006" key="4">
    <source>
        <dbReference type="Google" id="ProtNLM"/>
    </source>
</evidence>
<feature type="region of interest" description="Disordered" evidence="1">
    <location>
        <begin position="57"/>
        <end position="92"/>
    </location>
</feature>
<organism evidence="2 3">
    <name type="scientific">Dictyobacter formicarum</name>
    <dbReference type="NCBI Taxonomy" id="2778368"/>
    <lineage>
        <taxon>Bacteria</taxon>
        <taxon>Bacillati</taxon>
        <taxon>Chloroflexota</taxon>
        <taxon>Ktedonobacteria</taxon>
        <taxon>Ktedonobacterales</taxon>
        <taxon>Dictyobacteraceae</taxon>
        <taxon>Dictyobacter</taxon>
    </lineage>
</organism>
<dbReference type="EMBL" id="BNJJ01000002">
    <property type="protein sequence ID" value="GHO82470.1"/>
    <property type="molecule type" value="Genomic_DNA"/>
</dbReference>
<name>A0ABQ3V9K6_9CHLR</name>
<protein>
    <recommendedName>
        <fullName evidence="4">DNA methylase N-4/N-6 domain-containing protein</fullName>
    </recommendedName>
</protein>
<comment type="caution">
    <text evidence="2">The sequence shown here is derived from an EMBL/GenBank/DDBJ whole genome shotgun (WGS) entry which is preliminary data.</text>
</comment>
<reference evidence="2 3" key="1">
    <citation type="journal article" date="2021" name="Int. J. Syst. Evol. Microbiol.">
        <title>Reticulibacter mediterranei gen. nov., sp. nov., within the new family Reticulibacteraceae fam. nov., and Ktedonospora formicarum gen. nov., sp. nov., Ktedonobacter robiniae sp. nov., Dictyobacter formicarum sp. nov. and Dictyobacter arantiisoli sp. nov., belonging to the class Ktedonobacteria.</title>
        <authorList>
            <person name="Yabe S."/>
            <person name="Zheng Y."/>
            <person name="Wang C.M."/>
            <person name="Sakai Y."/>
            <person name="Abe K."/>
            <person name="Yokota A."/>
            <person name="Donadio S."/>
            <person name="Cavaletti L."/>
            <person name="Monciardini P."/>
        </authorList>
    </citation>
    <scope>NUCLEOTIDE SEQUENCE [LARGE SCALE GENOMIC DNA]</scope>
    <source>
        <strain evidence="2 3">SOSP1-9</strain>
    </source>
</reference>
<dbReference type="Proteomes" id="UP000635565">
    <property type="component" value="Unassembled WGS sequence"/>
</dbReference>
<evidence type="ECO:0000313" key="2">
    <source>
        <dbReference type="EMBL" id="GHO82470.1"/>
    </source>
</evidence>
<dbReference type="RefSeq" id="WP_201360157.1">
    <property type="nucleotide sequence ID" value="NZ_BNJJ01000002.1"/>
</dbReference>
<feature type="compositionally biased region" description="Basic and acidic residues" evidence="1">
    <location>
        <begin position="79"/>
        <end position="92"/>
    </location>
</feature>
<evidence type="ECO:0000256" key="1">
    <source>
        <dbReference type="SAM" id="MobiDB-lite"/>
    </source>
</evidence>